<dbReference type="AlphaFoldDB" id="A0A1A7BTS2"/>
<dbReference type="EMBL" id="LOCQ01000062">
    <property type="protein sequence ID" value="OBV36902.1"/>
    <property type="molecule type" value="Genomic_DNA"/>
</dbReference>
<feature type="chain" id="PRO_5008355300" description="DUF4157 domain-containing protein" evidence="1">
    <location>
        <begin position="21"/>
        <end position="234"/>
    </location>
</feature>
<accession>A0A1A7BTS2</accession>
<gene>
    <name evidence="2" type="ORF">ASR47_1001380</name>
</gene>
<dbReference type="RefSeq" id="WP_065310668.1">
    <property type="nucleotide sequence ID" value="NZ_LOCQ01000062.1"/>
</dbReference>
<evidence type="ECO:0000313" key="2">
    <source>
        <dbReference type="EMBL" id="OBV36902.1"/>
    </source>
</evidence>
<feature type="signal peptide" evidence="1">
    <location>
        <begin position="1"/>
        <end position="20"/>
    </location>
</feature>
<reference evidence="2 3" key="1">
    <citation type="submission" date="2016-04" db="EMBL/GenBank/DDBJ databases">
        <title>Draft genome sequence of Janthinobacterium psychrotolerans sp. nov., isolated from freshwater sediments in Denmark.</title>
        <authorList>
            <person name="Gong X."/>
            <person name="Skrivergaard S."/>
            <person name="Korsgaard B.S."/>
            <person name="Schreiber L."/>
            <person name="Marshall I.P."/>
            <person name="Finster K."/>
            <person name="Schramm A."/>
        </authorList>
    </citation>
    <scope>NUCLEOTIDE SEQUENCE [LARGE SCALE GENOMIC DNA]</scope>
    <source>
        <strain evidence="2 3">S3-2</strain>
    </source>
</reference>
<dbReference type="PATRIC" id="fig|1747903.4.peg.393"/>
<proteinExistence type="predicted"/>
<dbReference type="STRING" id="1747903.ASR47_1001380"/>
<dbReference type="Proteomes" id="UP000092713">
    <property type="component" value="Unassembled WGS sequence"/>
</dbReference>
<evidence type="ECO:0000313" key="3">
    <source>
        <dbReference type="Proteomes" id="UP000092713"/>
    </source>
</evidence>
<name>A0A1A7BTS2_9BURK</name>
<organism evidence="2 3">
    <name type="scientific">Janthinobacterium psychrotolerans</name>
    <dbReference type="NCBI Taxonomy" id="1747903"/>
    <lineage>
        <taxon>Bacteria</taxon>
        <taxon>Pseudomonadati</taxon>
        <taxon>Pseudomonadota</taxon>
        <taxon>Betaproteobacteria</taxon>
        <taxon>Burkholderiales</taxon>
        <taxon>Oxalobacteraceae</taxon>
        <taxon>Janthinobacterium</taxon>
    </lineage>
</organism>
<sequence>MRAAVCLILALASASGSALAQTRTPFQVRCEDTISKTVSVLTAQQNGYSIDTHLPYRALTAMKGVARSNAFVLGLTRTDSQVKIALAGPMLFDPVSGYECVAPQIGVSLTYAPVIIYIGREFPPGTCAYDEILKHELRHMKTYMDHLPRVESTVRAALAKRFEARPLYAPRGTAKAALAREIDTGWLPYIKAEMRKVETLQAAIDSPQEYARLGKACNGEIQTILAGKAAPAGK</sequence>
<dbReference type="OrthoDB" id="9180663at2"/>
<evidence type="ECO:0008006" key="4">
    <source>
        <dbReference type="Google" id="ProtNLM"/>
    </source>
</evidence>
<evidence type="ECO:0000256" key="1">
    <source>
        <dbReference type="SAM" id="SignalP"/>
    </source>
</evidence>
<keyword evidence="1" id="KW-0732">Signal</keyword>
<comment type="caution">
    <text evidence="2">The sequence shown here is derived from an EMBL/GenBank/DDBJ whole genome shotgun (WGS) entry which is preliminary data.</text>
</comment>
<protein>
    <recommendedName>
        <fullName evidence="4">DUF4157 domain-containing protein</fullName>
    </recommendedName>
</protein>
<keyword evidence="3" id="KW-1185">Reference proteome</keyword>